<sequence length="122" mass="13666">MSNRAEREAEDSYEAQNDPSPVSADTHDNSYAGKKNTGLRNRIPVQRDEAPYDDPMQPPYSNSDQQLAEDEREAVDKDNILPGRLRHAKPTTANKYSEGPDEDDLPDSVRYGDSGISDTKRI</sequence>
<evidence type="ECO:0008006" key="4">
    <source>
        <dbReference type="Google" id="ProtNLM"/>
    </source>
</evidence>
<proteinExistence type="predicted"/>
<comment type="caution">
    <text evidence="2">The sequence shown here is derived from an EMBL/GenBank/DDBJ whole genome shotgun (WGS) entry which is preliminary data.</text>
</comment>
<protein>
    <recommendedName>
        <fullName evidence="4">Histone chaperone domain-containing protein</fullName>
    </recommendedName>
</protein>
<evidence type="ECO:0000256" key="1">
    <source>
        <dbReference type="SAM" id="MobiDB-lite"/>
    </source>
</evidence>
<keyword evidence="3" id="KW-1185">Reference proteome</keyword>
<accession>A0ABR4HRF7</accession>
<gene>
    <name evidence="2" type="ORF">BDW59DRAFT_182024</name>
</gene>
<dbReference type="EMBL" id="JBFXLS010000088">
    <property type="protein sequence ID" value="KAL2817937.1"/>
    <property type="molecule type" value="Genomic_DNA"/>
</dbReference>
<evidence type="ECO:0000313" key="2">
    <source>
        <dbReference type="EMBL" id="KAL2817937.1"/>
    </source>
</evidence>
<organism evidence="2 3">
    <name type="scientific">Aspergillus cavernicola</name>
    <dbReference type="NCBI Taxonomy" id="176166"/>
    <lineage>
        <taxon>Eukaryota</taxon>
        <taxon>Fungi</taxon>
        <taxon>Dikarya</taxon>
        <taxon>Ascomycota</taxon>
        <taxon>Pezizomycotina</taxon>
        <taxon>Eurotiomycetes</taxon>
        <taxon>Eurotiomycetidae</taxon>
        <taxon>Eurotiales</taxon>
        <taxon>Aspergillaceae</taxon>
        <taxon>Aspergillus</taxon>
        <taxon>Aspergillus subgen. Nidulantes</taxon>
    </lineage>
</organism>
<evidence type="ECO:0000313" key="3">
    <source>
        <dbReference type="Proteomes" id="UP001610335"/>
    </source>
</evidence>
<feature type="region of interest" description="Disordered" evidence="1">
    <location>
        <begin position="1"/>
        <end position="122"/>
    </location>
</feature>
<name>A0ABR4HRF7_9EURO</name>
<dbReference type="Proteomes" id="UP001610335">
    <property type="component" value="Unassembled WGS sequence"/>
</dbReference>
<reference evidence="2 3" key="1">
    <citation type="submission" date="2024-07" db="EMBL/GenBank/DDBJ databases">
        <title>Section-level genome sequencing and comparative genomics of Aspergillus sections Usti and Cavernicolus.</title>
        <authorList>
            <consortium name="Lawrence Berkeley National Laboratory"/>
            <person name="Nybo J.L."/>
            <person name="Vesth T.C."/>
            <person name="Theobald S."/>
            <person name="Frisvad J.C."/>
            <person name="Larsen T.O."/>
            <person name="Kjaerboelling I."/>
            <person name="Rothschild-Mancinelli K."/>
            <person name="Lyhne E.K."/>
            <person name="Kogle M.E."/>
            <person name="Barry K."/>
            <person name="Clum A."/>
            <person name="Na H."/>
            <person name="Ledsgaard L."/>
            <person name="Lin J."/>
            <person name="Lipzen A."/>
            <person name="Kuo A."/>
            <person name="Riley R."/>
            <person name="Mondo S."/>
            <person name="LaButti K."/>
            <person name="Haridas S."/>
            <person name="Pangalinan J."/>
            <person name="Salamov A.A."/>
            <person name="Simmons B.A."/>
            <person name="Magnuson J.K."/>
            <person name="Chen J."/>
            <person name="Drula E."/>
            <person name="Henrissat B."/>
            <person name="Wiebenga A."/>
            <person name="Lubbers R.J."/>
            <person name="Gomes A.C."/>
            <person name="Makela M.R."/>
            <person name="Stajich J."/>
            <person name="Grigoriev I.V."/>
            <person name="Mortensen U.H."/>
            <person name="De vries R.P."/>
            <person name="Baker S.E."/>
            <person name="Andersen M.R."/>
        </authorList>
    </citation>
    <scope>NUCLEOTIDE SEQUENCE [LARGE SCALE GENOMIC DNA]</scope>
    <source>
        <strain evidence="2 3">CBS 600.67</strain>
    </source>
</reference>